<organism evidence="1 2">
    <name type="scientific">Trapa natans</name>
    <name type="common">Water chestnut</name>
    <dbReference type="NCBI Taxonomy" id="22666"/>
    <lineage>
        <taxon>Eukaryota</taxon>
        <taxon>Viridiplantae</taxon>
        <taxon>Streptophyta</taxon>
        <taxon>Embryophyta</taxon>
        <taxon>Tracheophyta</taxon>
        <taxon>Spermatophyta</taxon>
        <taxon>Magnoliopsida</taxon>
        <taxon>eudicotyledons</taxon>
        <taxon>Gunneridae</taxon>
        <taxon>Pentapetalae</taxon>
        <taxon>rosids</taxon>
        <taxon>malvids</taxon>
        <taxon>Myrtales</taxon>
        <taxon>Lythraceae</taxon>
        <taxon>Trapa</taxon>
    </lineage>
</organism>
<name>A0AAN7QRM2_TRANT</name>
<dbReference type="Proteomes" id="UP001346149">
    <property type="component" value="Unassembled WGS sequence"/>
</dbReference>
<dbReference type="AlphaFoldDB" id="A0AAN7QRM2"/>
<dbReference type="EMBL" id="JAXQNO010000019">
    <property type="protein sequence ID" value="KAK4774991.1"/>
    <property type="molecule type" value="Genomic_DNA"/>
</dbReference>
<sequence>MTILRICWLRRRSPCLCNWGQSRCGRAIGPSLDKIIKNAAWRKHSAIVAACKSALDKLEILPASDSTDPSSPLLGLSLADANLILHPLFLALEAA</sequence>
<accession>A0AAN7QRM2</accession>
<proteinExistence type="predicted"/>
<gene>
    <name evidence="1" type="ORF">SAY86_009926</name>
</gene>
<protein>
    <submittedName>
        <fullName evidence="1">Uncharacterized protein</fullName>
    </submittedName>
</protein>
<keyword evidence="2" id="KW-1185">Reference proteome</keyword>
<comment type="caution">
    <text evidence="1">The sequence shown here is derived from an EMBL/GenBank/DDBJ whole genome shotgun (WGS) entry which is preliminary data.</text>
</comment>
<reference evidence="1 2" key="1">
    <citation type="journal article" date="2023" name="Hortic Res">
        <title>Pangenome of water caltrop reveals structural variations and asymmetric subgenome divergence after allopolyploidization.</title>
        <authorList>
            <person name="Zhang X."/>
            <person name="Chen Y."/>
            <person name="Wang L."/>
            <person name="Yuan Y."/>
            <person name="Fang M."/>
            <person name="Shi L."/>
            <person name="Lu R."/>
            <person name="Comes H.P."/>
            <person name="Ma Y."/>
            <person name="Chen Y."/>
            <person name="Huang G."/>
            <person name="Zhou Y."/>
            <person name="Zheng Z."/>
            <person name="Qiu Y."/>
        </authorList>
    </citation>
    <scope>NUCLEOTIDE SEQUENCE [LARGE SCALE GENOMIC DNA]</scope>
    <source>
        <strain evidence="1">F231</strain>
    </source>
</reference>
<evidence type="ECO:0000313" key="2">
    <source>
        <dbReference type="Proteomes" id="UP001346149"/>
    </source>
</evidence>
<evidence type="ECO:0000313" key="1">
    <source>
        <dbReference type="EMBL" id="KAK4774991.1"/>
    </source>
</evidence>